<evidence type="ECO:0000313" key="4">
    <source>
        <dbReference type="Proteomes" id="UP000662466"/>
    </source>
</evidence>
<dbReference type="OrthoDB" id="4450351at2759"/>
<evidence type="ECO:0000313" key="3">
    <source>
        <dbReference type="Proteomes" id="UP000630445"/>
    </source>
</evidence>
<evidence type="ECO:0000313" key="2">
    <source>
        <dbReference type="EMBL" id="KAF7174597.1"/>
    </source>
</evidence>
<proteinExistence type="predicted"/>
<organism evidence="2 4">
    <name type="scientific">Aspergillus hiratsukae</name>
    <dbReference type="NCBI Taxonomy" id="1194566"/>
    <lineage>
        <taxon>Eukaryota</taxon>
        <taxon>Fungi</taxon>
        <taxon>Dikarya</taxon>
        <taxon>Ascomycota</taxon>
        <taxon>Pezizomycotina</taxon>
        <taxon>Eurotiomycetes</taxon>
        <taxon>Eurotiomycetidae</taxon>
        <taxon>Eurotiales</taxon>
        <taxon>Aspergillaceae</taxon>
        <taxon>Aspergillus</taxon>
        <taxon>Aspergillus subgen. Fumigati</taxon>
    </lineage>
</organism>
<dbReference type="Proteomes" id="UP000630445">
    <property type="component" value="Unassembled WGS sequence"/>
</dbReference>
<dbReference type="EMBL" id="JACBAD010001627">
    <property type="protein sequence ID" value="KAF7137095.1"/>
    <property type="molecule type" value="Genomic_DNA"/>
</dbReference>
<dbReference type="AlphaFoldDB" id="A0A8H6V1I6"/>
<comment type="caution">
    <text evidence="2">The sequence shown here is derived from an EMBL/GenBank/DDBJ whole genome shotgun (WGS) entry which is preliminary data.</text>
</comment>
<sequence length="121" mass="13173">MAPREYPLTKTYAKFVNAGLIEHIGRNGKQADLPDGIKNATQDLTPKQKAIIEEEIGHQIAGILEGLSAVQAIPGYQGTSEDAKKFLQEILELAEKANIDNAHAALESKALVFVRLVHIIC</sequence>
<keyword evidence="3" id="KW-1185">Reference proteome</keyword>
<dbReference type="Proteomes" id="UP000662466">
    <property type="component" value="Unassembled WGS sequence"/>
</dbReference>
<protein>
    <submittedName>
        <fullName evidence="2">Uncharacterized protein</fullName>
    </submittedName>
</protein>
<name>A0A8H6V1I6_9EURO</name>
<evidence type="ECO:0000313" key="1">
    <source>
        <dbReference type="EMBL" id="KAF7137095.1"/>
    </source>
</evidence>
<gene>
    <name evidence="1" type="ORF">CNMCM5793_007108</name>
    <name evidence="2" type="ORF">CNMCM6106_009423</name>
</gene>
<reference evidence="2" key="1">
    <citation type="submission" date="2020-06" db="EMBL/GenBank/DDBJ databases">
        <title>Draft genome sequences of strains closely related to Aspergillus parafelis and Aspergillus hiratsukae.</title>
        <authorList>
            <person name="Dos Santos R.A.C."/>
            <person name="Rivero-Menendez O."/>
            <person name="Steenwyk J.L."/>
            <person name="Mead M.E."/>
            <person name="Goldman G.H."/>
            <person name="Alastruey-Izquierdo A."/>
            <person name="Rokas A."/>
        </authorList>
    </citation>
    <scope>NUCLEOTIDE SEQUENCE</scope>
    <source>
        <strain evidence="1">CNM-CM5793</strain>
        <strain evidence="2">CNM-CM6106</strain>
    </source>
</reference>
<dbReference type="EMBL" id="JACBAF010001379">
    <property type="protein sequence ID" value="KAF7174597.1"/>
    <property type="molecule type" value="Genomic_DNA"/>
</dbReference>
<accession>A0A8H6V1I6</accession>